<accession>A0A429ZZQ9</accession>
<dbReference type="GO" id="GO:0006012">
    <property type="term" value="P:galactose metabolic process"/>
    <property type="evidence" value="ECO:0007669"/>
    <property type="project" value="UniProtKB-KW"/>
</dbReference>
<dbReference type="EMBL" id="NGJS01000004">
    <property type="protein sequence ID" value="RST99514.1"/>
    <property type="molecule type" value="Genomic_DNA"/>
</dbReference>
<dbReference type="PANTHER" id="PTHR39191:SF1">
    <property type="entry name" value="DUF4922 DOMAIN-CONTAINING PROTEIN"/>
    <property type="match status" value="1"/>
</dbReference>
<reference evidence="9 10" key="1">
    <citation type="submission" date="2017-05" db="EMBL/GenBank/DDBJ databases">
        <title>Vagococcus spp. assemblies.</title>
        <authorList>
            <person name="Gulvik C.A."/>
        </authorList>
    </citation>
    <scope>NUCLEOTIDE SEQUENCE [LARGE SCALE GENOMIC DNA]</scope>
    <source>
        <strain evidence="9 10">SS1995</strain>
    </source>
</reference>
<feature type="domain" description="Galactose-1-phosphate uridyl transferase N-terminal" evidence="8">
    <location>
        <begin position="22"/>
        <end position="132"/>
    </location>
</feature>
<dbReference type="GO" id="GO:0005737">
    <property type="term" value="C:cytoplasm"/>
    <property type="evidence" value="ECO:0007669"/>
    <property type="project" value="InterPro"/>
</dbReference>
<keyword evidence="3" id="KW-0963">Cytoplasm</keyword>
<evidence type="ECO:0000256" key="6">
    <source>
        <dbReference type="ARBA" id="ARBA00023144"/>
    </source>
</evidence>
<keyword evidence="7" id="KW-0119">Carbohydrate metabolism</keyword>
<comment type="pathway">
    <text evidence="2">Carbohydrate metabolism; galactose metabolism.</text>
</comment>
<keyword evidence="10" id="KW-1185">Reference proteome</keyword>
<evidence type="ECO:0000256" key="5">
    <source>
        <dbReference type="ARBA" id="ARBA00022695"/>
    </source>
</evidence>
<sequence length="403" mass="46181">MDKSQLINDFATLAIQSGGWMEMDRVYLQNQLADLLHETAFNRETLVKNIPSEASVLIEELVKVACSNGAMTSSESLENYKTKLLDFLTPPPAVINAMFSQHFNDDPQVALDYFYNICLQNQQVRVPKTTRTENLTVPYPLNVKKIAMSSITDVPFVEGHRYCPVCSANEGYINREQQVFDRNMRLIRMNLLGDSWFFRFNPISFQRQQGIFIPEKHEHLNRRQLLSRAIQLVDVFSSYMIGFIDNAHTALEHSYLEGANQLFPIESAKNINLFDIIIFPTVKGRLLNWNHSSVSLTSAQPMDLLNAVDYFISKWISENNRDTPIAVAMRKNADLYTCYIIFMDYRLYETIGMIKQGFNQTINCFDALGTYTLDDEADSTTIIDVENPNHISTGILETFIKTL</sequence>
<evidence type="ECO:0000256" key="3">
    <source>
        <dbReference type="ARBA" id="ARBA00022490"/>
    </source>
</evidence>
<dbReference type="PANTHER" id="PTHR39191">
    <property type="entry name" value="GALACTOSE-1-PHOSPHATE URIDYLYLTRANSFERASE"/>
    <property type="match status" value="1"/>
</dbReference>
<dbReference type="InterPro" id="IPR000766">
    <property type="entry name" value="GalP_uridyl_Trfase_II"/>
</dbReference>
<evidence type="ECO:0000256" key="7">
    <source>
        <dbReference type="ARBA" id="ARBA00023277"/>
    </source>
</evidence>
<keyword evidence="5" id="KW-0548">Nucleotidyltransferase</keyword>
<evidence type="ECO:0000256" key="4">
    <source>
        <dbReference type="ARBA" id="ARBA00022679"/>
    </source>
</evidence>
<evidence type="ECO:0000256" key="2">
    <source>
        <dbReference type="ARBA" id="ARBA00004947"/>
    </source>
</evidence>
<dbReference type="Pfam" id="PF01087">
    <property type="entry name" value="GalP_UDP_transf"/>
    <property type="match status" value="1"/>
</dbReference>
<evidence type="ECO:0000259" key="8">
    <source>
        <dbReference type="Pfam" id="PF01087"/>
    </source>
</evidence>
<protein>
    <recommendedName>
        <fullName evidence="8">Galactose-1-phosphate uridyl transferase N-terminal domain-containing protein</fullName>
    </recommendedName>
</protein>
<dbReference type="AlphaFoldDB" id="A0A429ZZQ9"/>
<name>A0A429ZZQ9_9ENTE</name>
<keyword evidence="6" id="KW-0299">Galactose metabolism</keyword>
<evidence type="ECO:0000313" key="9">
    <source>
        <dbReference type="EMBL" id="RST99514.1"/>
    </source>
</evidence>
<dbReference type="OrthoDB" id="2293at2"/>
<dbReference type="InterPro" id="IPR005849">
    <property type="entry name" value="GalP_Utransf_N"/>
</dbReference>
<dbReference type="GO" id="GO:0008108">
    <property type="term" value="F:UDP-glucose:hexose-1-phosphate uridylyltransferase activity"/>
    <property type="evidence" value="ECO:0007669"/>
    <property type="project" value="UniProtKB-EC"/>
</dbReference>
<gene>
    <name evidence="9" type="ORF">CBF37_04095</name>
</gene>
<dbReference type="RefSeq" id="WP_125983454.1">
    <property type="nucleotide sequence ID" value="NZ_NGJS01000004.1"/>
</dbReference>
<comment type="catalytic activity">
    <reaction evidence="1">
        <text>alpha-D-galactose 1-phosphate + UDP-alpha-D-glucose = alpha-D-glucose 1-phosphate + UDP-alpha-D-galactose</text>
        <dbReference type="Rhea" id="RHEA:13989"/>
        <dbReference type="ChEBI" id="CHEBI:58336"/>
        <dbReference type="ChEBI" id="CHEBI:58601"/>
        <dbReference type="ChEBI" id="CHEBI:58885"/>
        <dbReference type="ChEBI" id="CHEBI:66914"/>
        <dbReference type="EC" id="2.7.7.12"/>
    </reaction>
</comment>
<organism evidence="9 10">
    <name type="scientific">Vagococcus vulneris</name>
    <dbReference type="NCBI Taxonomy" id="1977869"/>
    <lineage>
        <taxon>Bacteria</taxon>
        <taxon>Bacillati</taxon>
        <taxon>Bacillota</taxon>
        <taxon>Bacilli</taxon>
        <taxon>Lactobacillales</taxon>
        <taxon>Enterococcaceae</taxon>
        <taxon>Vagococcus</taxon>
    </lineage>
</organism>
<keyword evidence="4" id="KW-0808">Transferase</keyword>
<evidence type="ECO:0000256" key="1">
    <source>
        <dbReference type="ARBA" id="ARBA00001107"/>
    </source>
</evidence>
<proteinExistence type="predicted"/>
<comment type="caution">
    <text evidence="9">The sequence shown here is derived from an EMBL/GenBank/DDBJ whole genome shotgun (WGS) entry which is preliminary data.</text>
</comment>
<dbReference type="Proteomes" id="UP000287857">
    <property type="component" value="Unassembled WGS sequence"/>
</dbReference>
<evidence type="ECO:0000313" key="10">
    <source>
        <dbReference type="Proteomes" id="UP000287857"/>
    </source>
</evidence>